<proteinExistence type="predicted"/>
<dbReference type="EMBL" id="CAMAPF010000948">
    <property type="protein sequence ID" value="CAH9127833.1"/>
    <property type="molecule type" value="Genomic_DNA"/>
</dbReference>
<feature type="region of interest" description="Disordered" evidence="1">
    <location>
        <begin position="53"/>
        <end position="105"/>
    </location>
</feature>
<sequence>MSKKGGKTCPERVEVPHNEYEQQRIRTIEANNLKFKSLGIKRIVASMTNLVDSGKNKKRKHKYRGSEDGDDYVPDDNDSVEDSESEGHISVTKREKTRTKKGLEDNVTSFHHRLLPSYME</sequence>
<evidence type="ECO:0000313" key="3">
    <source>
        <dbReference type="Proteomes" id="UP001152523"/>
    </source>
</evidence>
<keyword evidence="3" id="KW-1185">Reference proteome</keyword>
<accession>A0AAV0EX99</accession>
<evidence type="ECO:0000313" key="2">
    <source>
        <dbReference type="EMBL" id="CAH9127833.1"/>
    </source>
</evidence>
<feature type="compositionally biased region" description="Acidic residues" evidence="1">
    <location>
        <begin position="68"/>
        <end position="84"/>
    </location>
</feature>
<organism evidence="2 3">
    <name type="scientific">Cuscuta epithymum</name>
    <dbReference type="NCBI Taxonomy" id="186058"/>
    <lineage>
        <taxon>Eukaryota</taxon>
        <taxon>Viridiplantae</taxon>
        <taxon>Streptophyta</taxon>
        <taxon>Embryophyta</taxon>
        <taxon>Tracheophyta</taxon>
        <taxon>Spermatophyta</taxon>
        <taxon>Magnoliopsida</taxon>
        <taxon>eudicotyledons</taxon>
        <taxon>Gunneridae</taxon>
        <taxon>Pentapetalae</taxon>
        <taxon>asterids</taxon>
        <taxon>lamiids</taxon>
        <taxon>Solanales</taxon>
        <taxon>Convolvulaceae</taxon>
        <taxon>Cuscuteae</taxon>
        <taxon>Cuscuta</taxon>
        <taxon>Cuscuta subgen. Cuscuta</taxon>
    </lineage>
</organism>
<dbReference type="Proteomes" id="UP001152523">
    <property type="component" value="Unassembled WGS sequence"/>
</dbReference>
<dbReference type="AlphaFoldDB" id="A0AAV0EX99"/>
<name>A0AAV0EX99_9ASTE</name>
<reference evidence="2" key="1">
    <citation type="submission" date="2022-07" db="EMBL/GenBank/DDBJ databases">
        <authorList>
            <person name="Macas J."/>
            <person name="Novak P."/>
            <person name="Neumann P."/>
        </authorList>
    </citation>
    <scope>NUCLEOTIDE SEQUENCE</scope>
</reference>
<evidence type="ECO:0000256" key="1">
    <source>
        <dbReference type="SAM" id="MobiDB-lite"/>
    </source>
</evidence>
<gene>
    <name evidence="2" type="ORF">CEPIT_LOCUS28630</name>
</gene>
<protein>
    <submittedName>
        <fullName evidence="2">Uncharacterized protein</fullName>
    </submittedName>
</protein>
<comment type="caution">
    <text evidence="2">The sequence shown here is derived from an EMBL/GenBank/DDBJ whole genome shotgun (WGS) entry which is preliminary data.</text>
</comment>